<dbReference type="InterPro" id="IPR044000">
    <property type="entry name" value="Phage_tube_2"/>
</dbReference>
<sequence length="335" mass="35898">MSQASFNQKIQYGPEASAYGTETAAYTELFRVTSINMAANNNFIYDRGLGEGLNIINTYFGPFDASGSVGYDVVDFNFLRHWIGDQSGAGTAGDPYILTEATKISAEAETATVLQPFSIESVNDTQAAKSVDIMTGCVGTTFSLSGSIGSKLTCSANFVGQKMGYRATGTTYTPVFSTALVMINGTWKWGATPTTISGVRSFTLNYANGLVLDTRSIESRFLGKPEMGQRLYNGTVTIIMGTALATTIINNFYGKLDSSLYTPETGSVSITPTADLEFKIEFVSGVTSANIWLDQCSIDNISKSVSLGGGLVLLTFAFTAKYGRSYIPISWWATA</sequence>
<name>A0A6M3LBK2_9ZZZZ</name>
<reference evidence="1" key="1">
    <citation type="submission" date="2020-03" db="EMBL/GenBank/DDBJ databases">
        <title>The deep terrestrial virosphere.</title>
        <authorList>
            <person name="Holmfeldt K."/>
            <person name="Nilsson E."/>
            <person name="Simone D."/>
            <person name="Lopez-Fernandez M."/>
            <person name="Wu X."/>
            <person name="de Brujin I."/>
            <person name="Lundin D."/>
            <person name="Andersson A."/>
            <person name="Bertilsson S."/>
            <person name="Dopson M."/>
        </authorList>
    </citation>
    <scope>NUCLEOTIDE SEQUENCE</scope>
    <source>
        <strain evidence="1">MM415B03239</strain>
    </source>
</reference>
<evidence type="ECO:0008006" key="2">
    <source>
        <dbReference type="Google" id="ProtNLM"/>
    </source>
</evidence>
<dbReference type="Pfam" id="PF18906">
    <property type="entry name" value="Phage_tube_2"/>
    <property type="match status" value="1"/>
</dbReference>
<organism evidence="1">
    <name type="scientific">viral metagenome</name>
    <dbReference type="NCBI Taxonomy" id="1070528"/>
    <lineage>
        <taxon>unclassified sequences</taxon>
        <taxon>metagenomes</taxon>
        <taxon>organismal metagenomes</taxon>
    </lineage>
</organism>
<accession>A0A6M3LBK2</accession>
<gene>
    <name evidence="1" type="ORF">MM415B03239_0012</name>
</gene>
<dbReference type="AlphaFoldDB" id="A0A6M3LBK2"/>
<evidence type="ECO:0000313" key="1">
    <source>
        <dbReference type="EMBL" id="QJA91873.1"/>
    </source>
</evidence>
<dbReference type="EMBL" id="MT143020">
    <property type="protein sequence ID" value="QJA91873.1"/>
    <property type="molecule type" value="Genomic_DNA"/>
</dbReference>
<protein>
    <recommendedName>
        <fullName evidence="2">Tail protein</fullName>
    </recommendedName>
</protein>
<proteinExistence type="predicted"/>